<sequence length="405" mass="45073">MPITYYVPGGGKIPTLVLSFNPQPLVCLKHGTHVGHRAYVCSVPPATVLKHYTHVSTSLPTCPLLYPRLHFSTHVSTSLPTSPLLYPRVHFSTHVSTSLPTCPFLYLRVHFSTHFSTYVSIPLPTCPLLYPRLHFSTHVSTLLPCMQRVQYYFTFPVSCPRLAHLKSRHQRQVVGGLVVSSSRNHHLPVCPAASWTITLLRIAPLSQGDTARGTRRTLYYGQIPREESTTFYCPHLHLLSAGHRHTHPCPYSPVPPASHYSPVPPASHYSRLHLPCLTPYLTLPHTVPYPCPHPILPYPTPYPTLPYPTPQSTLPYSIPSLPYLPVVISSTCPSVILPYAPNPTFAYPTVPTLLRIPSITPAPATAPLPPFLSMHDHTLAARPALPHPLFTLFYLFSPLYPPPSF</sequence>
<protein>
    <submittedName>
        <fullName evidence="1">Uncharacterized protein</fullName>
    </submittedName>
</protein>
<organism evidence="1 2">
    <name type="scientific">Homarus americanus</name>
    <name type="common">American lobster</name>
    <dbReference type="NCBI Taxonomy" id="6706"/>
    <lineage>
        <taxon>Eukaryota</taxon>
        <taxon>Metazoa</taxon>
        <taxon>Ecdysozoa</taxon>
        <taxon>Arthropoda</taxon>
        <taxon>Crustacea</taxon>
        <taxon>Multicrustacea</taxon>
        <taxon>Malacostraca</taxon>
        <taxon>Eumalacostraca</taxon>
        <taxon>Eucarida</taxon>
        <taxon>Decapoda</taxon>
        <taxon>Pleocyemata</taxon>
        <taxon>Astacidea</taxon>
        <taxon>Nephropoidea</taxon>
        <taxon>Nephropidae</taxon>
        <taxon>Homarus</taxon>
    </lineage>
</organism>
<keyword evidence="2" id="KW-1185">Reference proteome</keyword>
<comment type="caution">
    <text evidence="1">The sequence shown here is derived from an EMBL/GenBank/DDBJ whole genome shotgun (WGS) entry which is preliminary data.</text>
</comment>
<dbReference type="EMBL" id="JAHLQT010004953">
    <property type="protein sequence ID" value="KAG7175651.1"/>
    <property type="molecule type" value="Genomic_DNA"/>
</dbReference>
<evidence type="ECO:0000313" key="2">
    <source>
        <dbReference type="Proteomes" id="UP000747542"/>
    </source>
</evidence>
<evidence type="ECO:0000313" key="1">
    <source>
        <dbReference type="EMBL" id="KAG7175651.1"/>
    </source>
</evidence>
<name>A0A8J5TIT1_HOMAM</name>
<gene>
    <name evidence="1" type="ORF">Hamer_G020698</name>
</gene>
<dbReference type="AlphaFoldDB" id="A0A8J5TIT1"/>
<accession>A0A8J5TIT1</accession>
<reference evidence="1" key="1">
    <citation type="journal article" date="2021" name="Sci. Adv.">
        <title>The American lobster genome reveals insights on longevity, neural, and immune adaptations.</title>
        <authorList>
            <person name="Polinski J.M."/>
            <person name="Zimin A.V."/>
            <person name="Clark K.F."/>
            <person name="Kohn A.B."/>
            <person name="Sadowski N."/>
            <person name="Timp W."/>
            <person name="Ptitsyn A."/>
            <person name="Khanna P."/>
            <person name="Romanova D.Y."/>
            <person name="Williams P."/>
            <person name="Greenwood S.J."/>
            <person name="Moroz L.L."/>
            <person name="Walt D.R."/>
            <person name="Bodnar A.G."/>
        </authorList>
    </citation>
    <scope>NUCLEOTIDE SEQUENCE</scope>
    <source>
        <strain evidence="1">GMGI-L3</strain>
    </source>
</reference>
<dbReference type="Proteomes" id="UP000747542">
    <property type="component" value="Unassembled WGS sequence"/>
</dbReference>
<proteinExistence type="predicted"/>